<protein>
    <submittedName>
        <fullName evidence="3">Uncharacterized protein</fullName>
    </submittedName>
</protein>
<gene>
    <name evidence="3" type="ORF">OKA04_15320</name>
</gene>
<organism evidence="3 4">
    <name type="scientific">Luteolibacter flavescens</name>
    <dbReference type="NCBI Taxonomy" id="1859460"/>
    <lineage>
        <taxon>Bacteria</taxon>
        <taxon>Pseudomonadati</taxon>
        <taxon>Verrucomicrobiota</taxon>
        <taxon>Verrucomicrobiia</taxon>
        <taxon>Verrucomicrobiales</taxon>
        <taxon>Verrucomicrobiaceae</taxon>
        <taxon>Luteolibacter</taxon>
    </lineage>
</organism>
<accession>A0ABT3FR96</accession>
<name>A0ABT3FR96_9BACT</name>
<keyword evidence="2" id="KW-0732">Signal</keyword>
<reference evidence="3 4" key="1">
    <citation type="submission" date="2022-10" db="EMBL/GenBank/DDBJ databases">
        <title>Luteolibacter flavescens strain MCCC 1K03193, whole genome shotgun sequencing project.</title>
        <authorList>
            <person name="Zhao G."/>
            <person name="Shen L."/>
        </authorList>
    </citation>
    <scope>NUCLEOTIDE SEQUENCE [LARGE SCALE GENOMIC DNA]</scope>
    <source>
        <strain evidence="3 4">MCCC 1K03193</strain>
    </source>
</reference>
<evidence type="ECO:0000256" key="1">
    <source>
        <dbReference type="SAM" id="MobiDB-lite"/>
    </source>
</evidence>
<feature type="signal peptide" evidence="2">
    <location>
        <begin position="1"/>
        <end position="20"/>
    </location>
</feature>
<dbReference type="Proteomes" id="UP001207930">
    <property type="component" value="Unassembled WGS sequence"/>
</dbReference>
<comment type="caution">
    <text evidence="3">The sequence shown here is derived from an EMBL/GenBank/DDBJ whole genome shotgun (WGS) entry which is preliminary data.</text>
</comment>
<feature type="region of interest" description="Disordered" evidence="1">
    <location>
        <begin position="22"/>
        <end position="55"/>
    </location>
</feature>
<dbReference type="EMBL" id="JAPDDS010000008">
    <property type="protein sequence ID" value="MCW1886108.1"/>
    <property type="molecule type" value="Genomic_DNA"/>
</dbReference>
<evidence type="ECO:0000313" key="3">
    <source>
        <dbReference type="EMBL" id="MCW1886108.1"/>
    </source>
</evidence>
<evidence type="ECO:0000313" key="4">
    <source>
        <dbReference type="Proteomes" id="UP001207930"/>
    </source>
</evidence>
<feature type="chain" id="PRO_5046706684" evidence="2">
    <location>
        <begin position="21"/>
        <end position="55"/>
    </location>
</feature>
<evidence type="ECO:0000256" key="2">
    <source>
        <dbReference type="SAM" id="SignalP"/>
    </source>
</evidence>
<proteinExistence type="predicted"/>
<keyword evidence="4" id="KW-1185">Reference proteome</keyword>
<sequence>MRLILLLVAPVFLLVSCAEKKPVPPTTDSTTIPWNPPQPGQGAGAFGVLPKQPRR</sequence>
<dbReference type="PROSITE" id="PS51257">
    <property type="entry name" value="PROKAR_LIPOPROTEIN"/>
    <property type="match status" value="1"/>
</dbReference>
<dbReference type="RefSeq" id="WP_264502062.1">
    <property type="nucleotide sequence ID" value="NZ_JAPDDS010000008.1"/>
</dbReference>